<dbReference type="AlphaFoldDB" id="A0AA39FX90"/>
<evidence type="ECO:0000313" key="3">
    <source>
        <dbReference type="EMBL" id="KAK0176899.1"/>
    </source>
</evidence>
<evidence type="ECO:0000256" key="2">
    <source>
        <dbReference type="SAM" id="MobiDB-lite"/>
    </source>
</evidence>
<comment type="caution">
    <text evidence="3">The sequence shown here is derived from an EMBL/GenBank/DDBJ whole genome shotgun (WGS) entry which is preliminary data.</text>
</comment>
<reference evidence="3" key="1">
    <citation type="journal article" date="2023" name="bioRxiv">
        <title>Scaffold-level genome assemblies of two parasitoid biocontrol wasps reveal the parthenogenesis mechanism and an associated novel virus.</title>
        <authorList>
            <person name="Inwood S."/>
            <person name="Skelly J."/>
            <person name="Guhlin J."/>
            <person name="Harrop T."/>
            <person name="Goldson S."/>
            <person name="Dearden P."/>
        </authorList>
    </citation>
    <scope>NUCLEOTIDE SEQUENCE</scope>
    <source>
        <strain evidence="3">Irish</strain>
        <tissue evidence="3">Whole body</tissue>
    </source>
</reference>
<feature type="region of interest" description="Disordered" evidence="2">
    <location>
        <begin position="1"/>
        <end position="31"/>
    </location>
</feature>
<name>A0AA39FX90_9HYME</name>
<evidence type="ECO:0000313" key="4">
    <source>
        <dbReference type="Proteomes" id="UP001168990"/>
    </source>
</evidence>
<gene>
    <name evidence="3" type="ORF">PV328_000997</name>
</gene>
<dbReference type="EMBL" id="JAQQBS010000001">
    <property type="protein sequence ID" value="KAK0176899.1"/>
    <property type="molecule type" value="Genomic_DNA"/>
</dbReference>
<keyword evidence="4" id="KW-1185">Reference proteome</keyword>
<organism evidence="3 4">
    <name type="scientific">Microctonus aethiopoides</name>
    <dbReference type="NCBI Taxonomy" id="144406"/>
    <lineage>
        <taxon>Eukaryota</taxon>
        <taxon>Metazoa</taxon>
        <taxon>Ecdysozoa</taxon>
        <taxon>Arthropoda</taxon>
        <taxon>Hexapoda</taxon>
        <taxon>Insecta</taxon>
        <taxon>Pterygota</taxon>
        <taxon>Neoptera</taxon>
        <taxon>Endopterygota</taxon>
        <taxon>Hymenoptera</taxon>
        <taxon>Apocrita</taxon>
        <taxon>Ichneumonoidea</taxon>
        <taxon>Braconidae</taxon>
        <taxon>Euphorinae</taxon>
        <taxon>Microctonus</taxon>
    </lineage>
</organism>
<evidence type="ECO:0000256" key="1">
    <source>
        <dbReference type="SAM" id="Coils"/>
    </source>
</evidence>
<feature type="compositionally biased region" description="Polar residues" evidence="2">
    <location>
        <begin position="1"/>
        <end position="20"/>
    </location>
</feature>
<reference evidence="3" key="2">
    <citation type="submission" date="2023-03" db="EMBL/GenBank/DDBJ databases">
        <authorList>
            <person name="Inwood S.N."/>
            <person name="Skelly J.G."/>
            <person name="Guhlin J."/>
            <person name="Harrop T.W.R."/>
            <person name="Goldson S.G."/>
            <person name="Dearden P.K."/>
        </authorList>
    </citation>
    <scope>NUCLEOTIDE SEQUENCE</scope>
    <source>
        <strain evidence="3">Irish</strain>
        <tissue evidence="3">Whole body</tissue>
    </source>
</reference>
<dbReference type="Proteomes" id="UP001168990">
    <property type="component" value="Unassembled WGS sequence"/>
</dbReference>
<keyword evidence="1" id="KW-0175">Coiled coil</keyword>
<proteinExistence type="predicted"/>
<feature type="coiled-coil region" evidence="1">
    <location>
        <begin position="89"/>
        <end position="116"/>
    </location>
</feature>
<accession>A0AA39FX90</accession>
<sequence>MQTRDSVNKKSPTPSPTSTVDDSDEPASLSNPLTSLEAMLNSFMEQQAIFNKNMNDSMAQQTTSLKKQAKCQDDMNFKVNEIKRIAKIVTEHEVKIIKLEQENESLSLRLDTLSVDNQKIVSEINHIKEIRTINPPNISSELIISGVPQSLAHNPLTAVTKVLQSIDASQQADDIIDIRSVNKKHDDINVNSPKHACIDKCKIIRDGGSQRKIDQSQDKCN</sequence>
<protein>
    <submittedName>
        <fullName evidence="3">Uncharacterized protein</fullName>
    </submittedName>
</protein>